<dbReference type="SUPFAM" id="SSF56801">
    <property type="entry name" value="Acetyl-CoA synthetase-like"/>
    <property type="match status" value="1"/>
</dbReference>
<keyword evidence="2" id="KW-0597">Phosphoprotein</keyword>
<dbReference type="Gene3D" id="3.40.50.12780">
    <property type="entry name" value="N-terminal domain of ligase-like"/>
    <property type="match status" value="1"/>
</dbReference>
<dbReference type="PROSITE" id="PS00012">
    <property type="entry name" value="PHOSPHOPANTETHEINE"/>
    <property type="match status" value="1"/>
</dbReference>
<dbReference type="PANTHER" id="PTHR45527">
    <property type="entry name" value="NONRIBOSOMAL PEPTIDE SYNTHETASE"/>
    <property type="match status" value="1"/>
</dbReference>
<evidence type="ECO:0000313" key="5">
    <source>
        <dbReference type="Proteomes" id="UP000649768"/>
    </source>
</evidence>
<evidence type="ECO:0000259" key="3">
    <source>
        <dbReference type="PROSITE" id="PS50075"/>
    </source>
</evidence>
<dbReference type="EMBL" id="JACYTP010000022">
    <property type="protein sequence ID" value="MBD8515207.1"/>
    <property type="molecule type" value="Genomic_DNA"/>
</dbReference>
<keyword evidence="5" id="KW-1185">Reference proteome</keyword>
<dbReference type="InterPro" id="IPR042099">
    <property type="entry name" value="ANL_N_sf"/>
</dbReference>
<dbReference type="Proteomes" id="UP000649768">
    <property type="component" value="Unassembled WGS sequence"/>
</dbReference>
<dbReference type="Pfam" id="PF00501">
    <property type="entry name" value="AMP-binding"/>
    <property type="match status" value="1"/>
</dbReference>
<evidence type="ECO:0000313" key="4">
    <source>
        <dbReference type="EMBL" id="MBD8515207.1"/>
    </source>
</evidence>
<name>A0ABR9BRK2_9GAMM</name>
<sequence length="576" mass="64726">MILNELLTRMNCYENKLAVIDEQGHYTYKSLNDRINNIASSIHVLEHKPKYIAVFLPGSFQFLAGALATVFSGISYIPVDPNIGASRLKQIHEQTNCLVLTSSKFRHVVPEGIECIDIEKTETPQEWPVSSRQGQECLYTIFTSGTTGKPKGAQVHVSGVDNLLDWYTKELNITQDDVVLIPSSIGFDLTQKNMFSALSTGALLVFPELSPFDPVYIRNLIAEHRVTKFNCTPSTLSLISDTNVKEYFSSLDTVVLGGEQIAVTVIEHLHELNPNIRFMNSYGPTECSDVVCFHWITAESIRSQQDIPIGKNIPNTRLELENVFEDDTGRELGEIVIKGEPVGLGYLDQSRNSNFDLASSERSYRTGDLGYFEHGQLIYKGRMDRQVKFNGCLVNLAEIEYCLLSHEAIINAFVSLDESGKTLVAWYQLKEDMIVPQHQVTEYLEKELPTYMQPNKLLCKDSFPLNQNNKVDATKLLGELHSGLPAKPLETTSATEQFIFSTINELTKEQVTSKTQSLFDLGMSSLQMVQLLNRINRKYDLALTPRDLFGLQNVGDAISFIDSKKVEDLDLNTLII</sequence>
<dbReference type="Gene3D" id="3.30.300.30">
    <property type="match status" value="1"/>
</dbReference>
<dbReference type="InterPro" id="IPR036736">
    <property type="entry name" value="ACP-like_sf"/>
</dbReference>
<gene>
    <name evidence="4" type="ORF">IFO68_21245</name>
</gene>
<dbReference type="InterPro" id="IPR006162">
    <property type="entry name" value="Ppantetheine_attach_site"/>
</dbReference>
<comment type="caution">
    <text evidence="4">The sequence shown here is derived from an EMBL/GenBank/DDBJ whole genome shotgun (WGS) entry which is preliminary data.</text>
</comment>
<dbReference type="InterPro" id="IPR009081">
    <property type="entry name" value="PP-bd_ACP"/>
</dbReference>
<dbReference type="Pfam" id="PF00550">
    <property type="entry name" value="PP-binding"/>
    <property type="match status" value="1"/>
</dbReference>
<keyword evidence="1" id="KW-0596">Phosphopantetheine</keyword>
<dbReference type="InterPro" id="IPR000873">
    <property type="entry name" value="AMP-dep_synth/lig_dom"/>
</dbReference>
<dbReference type="PROSITE" id="PS50075">
    <property type="entry name" value="CARRIER"/>
    <property type="match status" value="1"/>
</dbReference>
<protein>
    <submittedName>
        <fullName evidence="4">Non-ribosomal peptide synthetase</fullName>
    </submittedName>
</protein>
<organism evidence="4 5">
    <name type="scientific">Photobacterium arenosum</name>
    <dbReference type="NCBI Taxonomy" id="2774143"/>
    <lineage>
        <taxon>Bacteria</taxon>
        <taxon>Pseudomonadati</taxon>
        <taxon>Pseudomonadota</taxon>
        <taxon>Gammaproteobacteria</taxon>
        <taxon>Vibrionales</taxon>
        <taxon>Vibrionaceae</taxon>
        <taxon>Photobacterium</taxon>
    </lineage>
</organism>
<reference evidence="4 5" key="1">
    <citation type="submission" date="2020-09" db="EMBL/GenBank/DDBJ databases">
        <title>Photobacterium sp. CAU 1568 isolated from sand of Sido Beach.</title>
        <authorList>
            <person name="Kim W."/>
        </authorList>
    </citation>
    <scope>NUCLEOTIDE SEQUENCE [LARGE SCALE GENOMIC DNA]</scope>
    <source>
        <strain evidence="4 5">CAU 1568</strain>
    </source>
</reference>
<dbReference type="RefSeq" id="WP_192017777.1">
    <property type="nucleotide sequence ID" value="NZ_JACYTP010000022.1"/>
</dbReference>
<dbReference type="Gene3D" id="1.10.1200.10">
    <property type="entry name" value="ACP-like"/>
    <property type="match status" value="1"/>
</dbReference>
<evidence type="ECO:0000256" key="2">
    <source>
        <dbReference type="ARBA" id="ARBA00022553"/>
    </source>
</evidence>
<dbReference type="SUPFAM" id="SSF47336">
    <property type="entry name" value="ACP-like"/>
    <property type="match status" value="1"/>
</dbReference>
<accession>A0ABR9BRK2</accession>
<dbReference type="Pfam" id="PF13193">
    <property type="entry name" value="AMP-binding_C"/>
    <property type="match status" value="1"/>
</dbReference>
<dbReference type="InterPro" id="IPR045851">
    <property type="entry name" value="AMP-bd_C_sf"/>
</dbReference>
<dbReference type="PANTHER" id="PTHR45527:SF1">
    <property type="entry name" value="FATTY ACID SYNTHASE"/>
    <property type="match status" value="1"/>
</dbReference>
<evidence type="ECO:0000256" key="1">
    <source>
        <dbReference type="ARBA" id="ARBA00022450"/>
    </source>
</evidence>
<feature type="domain" description="Carrier" evidence="3">
    <location>
        <begin position="490"/>
        <end position="565"/>
    </location>
</feature>
<dbReference type="InterPro" id="IPR025110">
    <property type="entry name" value="AMP-bd_C"/>
</dbReference>
<proteinExistence type="predicted"/>